<evidence type="ECO:0000256" key="2">
    <source>
        <dbReference type="ARBA" id="ARBA00023158"/>
    </source>
</evidence>
<proteinExistence type="predicted"/>
<evidence type="ECO:0000313" key="8">
    <source>
        <dbReference type="Proteomes" id="UP000326396"/>
    </source>
</evidence>
<dbReference type="InterPro" id="IPR005379">
    <property type="entry name" value="FDM1-5/IDN2_XH"/>
</dbReference>
<dbReference type="EMBL" id="SZYD01000017">
    <property type="protein sequence ID" value="KAD3068236.1"/>
    <property type="molecule type" value="Genomic_DNA"/>
</dbReference>
<keyword evidence="2" id="KW-0943">RNA-mediated gene silencing</keyword>
<evidence type="ECO:0008006" key="9">
    <source>
        <dbReference type="Google" id="ProtNLM"/>
    </source>
</evidence>
<accession>A0A5N6M3W2</accession>
<dbReference type="Pfam" id="PF03468">
    <property type="entry name" value="XS"/>
    <property type="match status" value="1"/>
</dbReference>
<sequence length="617" mass="72111">MSQRRGDMYDIDPKLEEYKHKYLKELRGGCFKIRFSENTLKCPFCPSSRDYSYKDLLRHASRIVRESKSASFKDKVKHMGLIEYLERDFHAKLKCIDSTDGNTTPKQNLNEEILVWPWMAVVANIPVEYKNGRYAGDSGKKLKDDWVKKGYNPVKVHPLWNWQGHSGLAVVEFGETFAGLCQVMMFMKDFEVNKHGRKDWFDREKCKDDKLYAWIATYEDYNAYGLVGDYLKKNGDLKTVADVQRENELKGSKLIMGLKTLIDEKNKKSEEMNSEIRKTDTQLLTVMKQKEVMTENFNRDMEMMRKKASEQLKMITTEHERSKWLLEDREKELRAREAKNETEKRKLDNDKRMNELAILEQIKADERVLKLAEDQKREKEKLHRKIIELQKKLDEKQRLELEIKQMKGAIEVMKHVTKVDLEAKNKLESIQTELKDKEEELESLEELSQALIVRERKSNDELVEARKELISGLSENTSAHIGVKRLGKLNAKPFIAASKRHCSHKEGAKNAAKLVSLWENHLGDPSWYPFKVITVGGKSKAILDEEDDKIASLQKECEVDVFNAVVTALNELNEFNPSGRYPVLELWNNKEKRHASLKEGVEFLLKQWKTYKPRKRS</sequence>
<evidence type="ECO:0000313" key="7">
    <source>
        <dbReference type="EMBL" id="KAD3068236.1"/>
    </source>
</evidence>
<dbReference type="GO" id="GO:0080188">
    <property type="term" value="P:gene silencing by siRNA-directed DNA methylation"/>
    <property type="evidence" value="ECO:0007669"/>
    <property type="project" value="InterPro"/>
</dbReference>
<keyword evidence="1 3" id="KW-0175">Coiled coil</keyword>
<dbReference type="Pfam" id="PF03470">
    <property type="entry name" value="zf-XS"/>
    <property type="match status" value="1"/>
</dbReference>
<keyword evidence="8" id="KW-1185">Reference proteome</keyword>
<dbReference type="InterPro" id="IPR045177">
    <property type="entry name" value="FDM1-5/IDN2"/>
</dbReference>
<dbReference type="OrthoDB" id="1892195at2759"/>
<feature type="domain" description="XS" evidence="4">
    <location>
        <begin position="112"/>
        <end position="222"/>
    </location>
</feature>
<feature type="coiled-coil region" evidence="3">
    <location>
        <begin position="326"/>
        <end position="454"/>
    </location>
</feature>
<name>A0A5N6M3W2_9ASTR</name>
<dbReference type="Gene3D" id="3.30.70.2890">
    <property type="entry name" value="XS domain"/>
    <property type="match status" value="1"/>
</dbReference>
<evidence type="ECO:0000256" key="1">
    <source>
        <dbReference type="ARBA" id="ARBA00023054"/>
    </source>
</evidence>
<feature type="domain" description="Zinc finger-XS" evidence="6">
    <location>
        <begin position="42"/>
        <end position="81"/>
    </location>
</feature>
<dbReference type="PANTHER" id="PTHR21596:SF23">
    <property type="entry name" value="FACTOR OF DNA METHYLATION 4"/>
    <property type="match status" value="1"/>
</dbReference>
<dbReference type="AlphaFoldDB" id="A0A5N6M3W2"/>
<evidence type="ECO:0000256" key="3">
    <source>
        <dbReference type="SAM" id="Coils"/>
    </source>
</evidence>
<dbReference type="Pfam" id="PF03469">
    <property type="entry name" value="XH"/>
    <property type="match status" value="1"/>
</dbReference>
<protein>
    <recommendedName>
        <fullName evidence="9">Factor of DNA methylation 1-5/IDN2 domain-containing protein</fullName>
    </recommendedName>
</protein>
<dbReference type="Proteomes" id="UP000326396">
    <property type="component" value="Linkage Group LG7"/>
</dbReference>
<gene>
    <name evidence="7" type="ORF">E3N88_36116</name>
</gene>
<dbReference type="PANTHER" id="PTHR21596">
    <property type="entry name" value="RIBONUCLEASE P SUBUNIT P38"/>
    <property type="match status" value="1"/>
</dbReference>
<reference evidence="7 8" key="1">
    <citation type="submission" date="2019-05" db="EMBL/GenBank/DDBJ databases">
        <title>Mikania micrantha, genome provides insights into the molecular mechanism of rapid growth.</title>
        <authorList>
            <person name="Liu B."/>
        </authorList>
    </citation>
    <scope>NUCLEOTIDE SEQUENCE [LARGE SCALE GENOMIC DNA]</scope>
    <source>
        <strain evidence="7">NLD-2019</strain>
        <tissue evidence="7">Leaf</tissue>
    </source>
</reference>
<evidence type="ECO:0000259" key="4">
    <source>
        <dbReference type="Pfam" id="PF03468"/>
    </source>
</evidence>
<evidence type="ECO:0000259" key="5">
    <source>
        <dbReference type="Pfam" id="PF03469"/>
    </source>
</evidence>
<dbReference type="InterPro" id="IPR005381">
    <property type="entry name" value="Znf-XS_domain"/>
</dbReference>
<evidence type="ECO:0000259" key="6">
    <source>
        <dbReference type="Pfam" id="PF03470"/>
    </source>
</evidence>
<dbReference type="InterPro" id="IPR005380">
    <property type="entry name" value="XS_domain"/>
</dbReference>
<organism evidence="7 8">
    <name type="scientific">Mikania micrantha</name>
    <name type="common">bitter vine</name>
    <dbReference type="NCBI Taxonomy" id="192012"/>
    <lineage>
        <taxon>Eukaryota</taxon>
        <taxon>Viridiplantae</taxon>
        <taxon>Streptophyta</taxon>
        <taxon>Embryophyta</taxon>
        <taxon>Tracheophyta</taxon>
        <taxon>Spermatophyta</taxon>
        <taxon>Magnoliopsida</taxon>
        <taxon>eudicotyledons</taxon>
        <taxon>Gunneridae</taxon>
        <taxon>Pentapetalae</taxon>
        <taxon>asterids</taxon>
        <taxon>campanulids</taxon>
        <taxon>Asterales</taxon>
        <taxon>Asteraceae</taxon>
        <taxon>Asteroideae</taxon>
        <taxon>Heliantheae alliance</taxon>
        <taxon>Eupatorieae</taxon>
        <taxon>Mikania</taxon>
    </lineage>
</organism>
<feature type="domain" description="Factor of DNA methylation 1-5/IDN2" evidence="5">
    <location>
        <begin position="484"/>
        <end position="612"/>
    </location>
</feature>
<dbReference type="InterPro" id="IPR038588">
    <property type="entry name" value="XS_domain_sf"/>
</dbReference>
<comment type="caution">
    <text evidence="7">The sequence shown here is derived from an EMBL/GenBank/DDBJ whole genome shotgun (WGS) entry which is preliminary data.</text>
</comment>